<gene>
    <name evidence="1" type="ORF">C9E81_07535</name>
</gene>
<sequence>MRLTADFPTTRGPQLLATMSKHFGHKIDVDMLDDRSSFHFEMGEAEIETTAEGLRLTADAPDEGGLQRTCEVLESHLLRFAHREDPQPLRWSAAAG</sequence>
<dbReference type="RefSeq" id="WP_122111668.1">
    <property type="nucleotide sequence ID" value="NZ_QOKZ01000002.1"/>
</dbReference>
<dbReference type="Pfam" id="PF09981">
    <property type="entry name" value="DUF2218"/>
    <property type="match status" value="1"/>
</dbReference>
<reference evidence="1 2" key="1">
    <citation type="submission" date="2018-07" db="EMBL/GenBank/DDBJ databases">
        <authorList>
            <person name="Zhang Y."/>
            <person name="Wang L."/>
            <person name="Ma S."/>
        </authorList>
    </citation>
    <scope>NUCLEOTIDE SEQUENCE [LARGE SCALE GENOMIC DNA]</scope>
    <source>
        <strain evidence="1 2">4-2</strain>
    </source>
</reference>
<protein>
    <submittedName>
        <fullName evidence="1">DUF2218 domain-containing protein</fullName>
    </submittedName>
</protein>
<evidence type="ECO:0000313" key="1">
    <source>
        <dbReference type="EMBL" id="RMC36499.1"/>
    </source>
</evidence>
<evidence type="ECO:0000313" key="2">
    <source>
        <dbReference type="Proteomes" id="UP000273516"/>
    </source>
</evidence>
<comment type="caution">
    <text evidence="1">The sequence shown here is derived from an EMBL/GenBank/DDBJ whole genome shotgun (WGS) entry which is preliminary data.</text>
</comment>
<dbReference type="InterPro" id="IPR014543">
    <property type="entry name" value="UCP028291"/>
</dbReference>
<proteinExistence type="predicted"/>
<organism evidence="1 2">
    <name type="scientific">Paracoccus alkanivorans</name>
    <dbReference type="NCBI Taxonomy" id="2116655"/>
    <lineage>
        <taxon>Bacteria</taxon>
        <taxon>Pseudomonadati</taxon>
        <taxon>Pseudomonadota</taxon>
        <taxon>Alphaproteobacteria</taxon>
        <taxon>Rhodobacterales</taxon>
        <taxon>Paracoccaceae</taxon>
        <taxon>Paracoccus</taxon>
    </lineage>
</organism>
<name>A0A3M0MFY8_9RHOB</name>
<keyword evidence="2" id="KW-1185">Reference proteome</keyword>
<dbReference type="EMBL" id="QOKZ01000002">
    <property type="protein sequence ID" value="RMC36499.1"/>
    <property type="molecule type" value="Genomic_DNA"/>
</dbReference>
<dbReference type="OrthoDB" id="9806511at2"/>
<dbReference type="AlphaFoldDB" id="A0A3M0MFY8"/>
<dbReference type="Proteomes" id="UP000273516">
    <property type="component" value="Unassembled WGS sequence"/>
</dbReference>
<accession>A0A3M0MFY8</accession>
<dbReference type="Gene3D" id="3.30.310.50">
    <property type="entry name" value="Alpha-D-phosphohexomutase, C-terminal domain"/>
    <property type="match status" value="1"/>
</dbReference>